<protein>
    <submittedName>
        <fullName evidence="8">Citrate-Mg2+:H+ or citrate-Ca2+:H+ symporter, CitMHS family</fullName>
    </submittedName>
</protein>
<sequence length="463" mass="49101">MSTTLVGILGFLTIVGIVVTLFKSKTLPSIAFIVFPMILACILVAGGYYDVEQIGKLIKGGFGSTGPTAALFVFSVLYFGIMTDAGMFDVIIGKLMKLVGDNVIGVTVMTAIIALIGHLDGGGASTFLIVIPSMLPVYKKMHMRQTTLLRVVVLAMGVLNLMPWAGPTMRAASVLGMESGALWHTIMPIQAFGIVLCLAHAVLAGVQEKARGAGLHGKLAQEEGEVAVEEKKNELGDLARPKLFLFNIALTVAVIAMLIWDQFPSYVPFMIGVAIAILVNYTDIKMQKKIINSHAGPALMMCSTLMGAAVLMGILVYGFNDKGAAAIAKPGVEMQIQSVVSCMANLITMILPASIGQHLPLVIGFLSVPLALAFDTDSYFYGMLPIMMAIGASFGVEALPIAVAMVVCRNCATFISPMVPATLLGIGLADVEIKDHLKASFMYVWGFSILCMITAVTTGIMPL</sequence>
<feature type="transmembrane region" description="Helical" evidence="6">
    <location>
        <begin position="441"/>
        <end position="461"/>
    </location>
</feature>
<evidence type="ECO:0000256" key="6">
    <source>
        <dbReference type="SAM" id="Phobius"/>
    </source>
</evidence>
<evidence type="ECO:0000313" key="9">
    <source>
        <dbReference type="Proteomes" id="UP000199820"/>
    </source>
</evidence>
<name>A0A1I0GAP6_9FIRM</name>
<organism evidence="8 9">
    <name type="scientific">[Clostridium] aminophilum</name>
    <dbReference type="NCBI Taxonomy" id="1526"/>
    <lineage>
        <taxon>Bacteria</taxon>
        <taxon>Bacillati</taxon>
        <taxon>Bacillota</taxon>
        <taxon>Clostridia</taxon>
        <taxon>Lachnospirales</taxon>
        <taxon>Lachnospiraceae</taxon>
    </lineage>
</organism>
<feature type="transmembrane region" description="Helical" evidence="6">
    <location>
        <begin position="69"/>
        <end position="91"/>
    </location>
</feature>
<dbReference type="InterPro" id="IPR004680">
    <property type="entry name" value="Cit_transptr-like_dom"/>
</dbReference>
<dbReference type="Proteomes" id="UP000199820">
    <property type="component" value="Unassembled WGS sequence"/>
</dbReference>
<feature type="transmembrane region" description="Helical" evidence="6">
    <location>
        <begin position="296"/>
        <end position="319"/>
    </location>
</feature>
<evidence type="ECO:0000256" key="5">
    <source>
        <dbReference type="ARBA" id="ARBA00023136"/>
    </source>
</evidence>
<comment type="subcellular location">
    <subcellularLocation>
        <location evidence="1">Membrane</location>
        <topology evidence="1">Multi-pass membrane protein</topology>
    </subcellularLocation>
</comment>
<evidence type="ECO:0000256" key="4">
    <source>
        <dbReference type="ARBA" id="ARBA00022989"/>
    </source>
</evidence>
<dbReference type="RefSeq" id="WP_074649834.1">
    <property type="nucleotide sequence ID" value="NZ_FOIL01000032.1"/>
</dbReference>
<dbReference type="EMBL" id="FOIL01000032">
    <property type="protein sequence ID" value="SET67816.1"/>
    <property type="molecule type" value="Genomic_DNA"/>
</dbReference>
<keyword evidence="2" id="KW-0813">Transport</keyword>
<feature type="domain" description="Citrate transporter-like" evidence="7">
    <location>
        <begin position="32"/>
        <end position="407"/>
    </location>
</feature>
<accession>A0A1I0GAP6</accession>
<gene>
    <name evidence="8" type="ORF">SAMN04487771_10328</name>
</gene>
<dbReference type="Pfam" id="PF03600">
    <property type="entry name" value="CitMHS"/>
    <property type="match status" value="1"/>
</dbReference>
<feature type="transmembrane region" description="Helical" evidence="6">
    <location>
        <begin position="266"/>
        <end position="284"/>
    </location>
</feature>
<keyword evidence="9" id="KW-1185">Reference proteome</keyword>
<evidence type="ECO:0000256" key="2">
    <source>
        <dbReference type="ARBA" id="ARBA00022448"/>
    </source>
</evidence>
<keyword evidence="4 6" id="KW-1133">Transmembrane helix</keyword>
<proteinExistence type="predicted"/>
<dbReference type="STRING" id="1526.SAMN02910262_02131"/>
<feature type="transmembrane region" description="Helical" evidence="6">
    <location>
        <begin position="147"/>
        <end position="166"/>
    </location>
</feature>
<feature type="transmembrane region" description="Helical" evidence="6">
    <location>
        <begin position="186"/>
        <end position="206"/>
    </location>
</feature>
<reference evidence="8 9" key="1">
    <citation type="submission" date="2016-10" db="EMBL/GenBank/DDBJ databases">
        <authorList>
            <person name="de Groot N.N."/>
        </authorList>
    </citation>
    <scope>NUCLEOTIDE SEQUENCE [LARGE SCALE GENOMIC DNA]</scope>
    <source>
        <strain evidence="8 9">KH1P1</strain>
    </source>
</reference>
<keyword evidence="5 6" id="KW-0472">Membrane</keyword>
<evidence type="ECO:0000256" key="3">
    <source>
        <dbReference type="ARBA" id="ARBA00022692"/>
    </source>
</evidence>
<keyword evidence="3 6" id="KW-0812">Transmembrane</keyword>
<dbReference type="AlphaFoldDB" id="A0A1I0GAP6"/>
<dbReference type="eggNOG" id="COG2851">
    <property type="taxonomic scope" value="Bacteria"/>
</dbReference>
<feature type="transmembrane region" description="Helical" evidence="6">
    <location>
        <begin position="380"/>
        <end position="399"/>
    </location>
</feature>
<dbReference type="GO" id="GO:0016020">
    <property type="term" value="C:membrane"/>
    <property type="evidence" value="ECO:0007669"/>
    <property type="project" value="UniProtKB-SubCell"/>
</dbReference>
<dbReference type="GO" id="GO:0055085">
    <property type="term" value="P:transmembrane transport"/>
    <property type="evidence" value="ECO:0007669"/>
    <property type="project" value="InterPro"/>
</dbReference>
<feature type="transmembrane region" description="Helical" evidence="6">
    <location>
        <begin position="6"/>
        <end position="22"/>
    </location>
</feature>
<feature type="transmembrane region" description="Helical" evidence="6">
    <location>
        <begin position="243"/>
        <end position="260"/>
    </location>
</feature>
<evidence type="ECO:0000313" key="8">
    <source>
        <dbReference type="EMBL" id="SET67816.1"/>
    </source>
</evidence>
<feature type="transmembrane region" description="Helical" evidence="6">
    <location>
        <begin position="122"/>
        <end position="138"/>
    </location>
</feature>
<feature type="transmembrane region" description="Helical" evidence="6">
    <location>
        <begin position="411"/>
        <end position="429"/>
    </location>
</feature>
<feature type="transmembrane region" description="Helical" evidence="6">
    <location>
        <begin position="29"/>
        <end position="49"/>
    </location>
</feature>
<feature type="transmembrane region" description="Helical" evidence="6">
    <location>
        <begin position="358"/>
        <end position="374"/>
    </location>
</feature>
<evidence type="ECO:0000259" key="7">
    <source>
        <dbReference type="Pfam" id="PF03600"/>
    </source>
</evidence>
<evidence type="ECO:0000256" key="1">
    <source>
        <dbReference type="ARBA" id="ARBA00004141"/>
    </source>
</evidence>
<dbReference type="OrthoDB" id="5329450at2"/>